<dbReference type="Gene3D" id="3.30.460.80">
    <property type="entry name" value="NADH:ubiquinone oxidoreductase, 30kDa subunit"/>
    <property type="match status" value="1"/>
</dbReference>
<gene>
    <name evidence="4" type="ORF">HGMM_F53F08C27</name>
</gene>
<dbReference type="InterPro" id="IPR037232">
    <property type="entry name" value="NADH_quin_OxRdtase_su_C/D-like"/>
</dbReference>
<comment type="similarity">
    <text evidence="1">Belongs to the complex I 30 kDa subunit family.</text>
</comment>
<evidence type="ECO:0000259" key="3">
    <source>
        <dbReference type="Pfam" id="PF00329"/>
    </source>
</evidence>
<accession>H5SP98</accession>
<dbReference type="PANTHER" id="PTHR10884">
    <property type="entry name" value="NADH DEHYDROGENASE UBIQUINONE IRON-SULFUR PROTEIN 3"/>
    <property type="match status" value="1"/>
</dbReference>
<dbReference type="SUPFAM" id="SSF143243">
    <property type="entry name" value="Nqo5-like"/>
    <property type="match status" value="1"/>
</dbReference>
<dbReference type="NCBIfam" id="TIGR01961">
    <property type="entry name" value="NuoC_fam"/>
    <property type="match status" value="1"/>
</dbReference>
<dbReference type="InterPro" id="IPR020396">
    <property type="entry name" value="NADH_UbQ_OxRdtase_CS"/>
</dbReference>
<dbReference type="HAMAP" id="MF_01357">
    <property type="entry name" value="NDH1_NuoC"/>
    <property type="match status" value="1"/>
</dbReference>
<organism evidence="4">
    <name type="scientific">uncultured prokaryote</name>
    <dbReference type="NCBI Taxonomy" id="198431"/>
    <lineage>
        <taxon>unclassified sequences</taxon>
        <taxon>environmental samples</taxon>
    </lineage>
</organism>
<proteinExistence type="inferred from homology"/>
<sequence length="155" mass="18187">MEFPRMVEIIKERIPDAIVEANDKALDPFIKIRPECLKGVARLLKEHEEISMDMLLSISGVDYSDHITVVYHLFSLKYRHGIVIKLDLPRDNPKVDTVEDIWKAANWHEREAYDLFGVIFNGHPDLRRILLPDDWEGHPLRKDYKYPSNYHGLPL</sequence>
<dbReference type="PROSITE" id="PS00542">
    <property type="entry name" value="COMPLEX1_30K"/>
    <property type="match status" value="1"/>
</dbReference>
<dbReference type="InterPro" id="IPR001268">
    <property type="entry name" value="NADH_UbQ_OxRdtase_30kDa_su"/>
</dbReference>
<evidence type="ECO:0000256" key="2">
    <source>
        <dbReference type="ARBA" id="ARBA00022448"/>
    </source>
</evidence>
<dbReference type="InterPro" id="IPR010218">
    <property type="entry name" value="NADH_DH_suC"/>
</dbReference>
<name>H5SP98_9ZZZZ</name>
<dbReference type="PANTHER" id="PTHR10884:SF14">
    <property type="entry name" value="NADH DEHYDROGENASE [UBIQUINONE] IRON-SULFUR PROTEIN 3, MITOCHONDRIAL"/>
    <property type="match status" value="1"/>
</dbReference>
<dbReference type="AlphaFoldDB" id="H5SP98"/>
<dbReference type="Pfam" id="PF00329">
    <property type="entry name" value="Complex1_30kDa"/>
    <property type="match status" value="1"/>
</dbReference>
<reference evidence="4" key="2">
    <citation type="journal article" date="2012" name="PLoS ONE">
        <title>A Deeply Branching Thermophilic Bacterium with an Ancient Acetyl-CoA Pathway Dominates a Subsurface Ecosystem.</title>
        <authorList>
            <person name="Takami H."/>
            <person name="Noguchi H."/>
            <person name="Takaki Y."/>
            <person name="Uchiyama I."/>
            <person name="Toyoda A."/>
            <person name="Nishi S."/>
            <person name="Chee G.-J."/>
            <person name="Arai W."/>
            <person name="Nunoura T."/>
            <person name="Itoh T."/>
            <person name="Hattori M."/>
            <person name="Takai K."/>
        </authorList>
    </citation>
    <scope>NUCLEOTIDE SEQUENCE</scope>
</reference>
<evidence type="ECO:0000313" key="4">
    <source>
        <dbReference type="EMBL" id="BAL57990.1"/>
    </source>
</evidence>
<dbReference type="GO" id="GO:0008137">
    <property type="term" value="F:NADH dehydrogenase (ubiquinone) activity"/>
    <property type="evidence" value="ECO:0007669"/>
    <property type="project" value="InterPro"/>
</dbReference>
<protein>
    <submittedName>
        <fullName evidence="4">NADH dehydrogenase I subunit C</fullName>
    </submittedName>
</protein>
<dbReference type="GO" id="GO:0016651">
    <property type="term" value="F:oxidoreductase activity, acting on NAD(P)H"/>
    <property type="evidence" value="ECO:0007669"/>
    <property type="project" value="InterPro"/>
</dbReference>
<keyword evidence="2" id="KW-0813">Transport</keyword>
<dbReference type="EMBL" id="AP011790">
    <property type="protein sequence ID" value="BAL57990.1"/>
    <property type="molecule type" value="Genomic_DNA"/>
</dbReference>
<evidence type="ECO:0000256" key="1">
    <source>
        <dbReference type="ARBA" id="ARBA00007569"/>
    </source>
</evidence>
<reference evidence="4" key="1">
    <citation type="journal article" date="2005" name="Environ. Microbiol.">
        <title>Genetic and functional properties of uncultivated thermophilic crenarchaeotes from a subsurface gold mine as revealed by analysis of genome fragments.</title>
        <authorList>
            <person name="Nunoura T."/>
            <person name="Hirayama H."/>
            <person name="Takami H."/>
            <person name="Oida H."/>
            <person name="Nishi S."/>
            <person name="Shimamura S."/>
            <person name="Suzuki Y."/>
            <person name="Inagaki F."/>
            <person name="Takai K."/>
            <person name="Nealson K.H."/>
            <person name="Horikoshi K."/>
        </authorList>
    </citation>
    <scope>NUCLEOTIDE SEQUENCE</scope>
</reference>
<feature type="domain" description="NADH:ubiquinone oxidoreductase 30kDa subunit" evidence="3">
    <location>
        <begin position="30"/>
        <end position="147"/>
    </location>
</feature>